<reference evidence="1" key="1">
    <citation type="submission" date="2023-05" db="EMBL/GenBank/DDBJ databases">
        <authorList>
            <consortium name="ELIXIR-Norway"/>
        </authorList>
    </citation>
    <scope>NUCLEOTIDE SEQUENCE</scope>
</reference>
<proteinExistence type="predicted"/>
<evidence type="ECO:0000313" key="1">
    <source>
        <dbReference type="EMBL" id="CAM9848587.1"/>
    </source>
</evidence>
<dbReference type="EMBL" id="OX596103">
    <property type="protein sequence ID" value="CAM9848587.1"/>
    <property type="molecule type" value="Genomic_DNA"/>
</dbReference>
<name>A0AC59YPF7_RANTA</name>
<evidence type="ECO:0000313" key="2">
    <source>
        <dbReference type="Proteomes" id="UP001162501"/>
    </source>
</evidence>
<gene>
    <name evidence="1" type="ORF">MRATA1EN22A_LOCUS8314</name>
</gene>
<organism evidence="1 2">
    <name type="scientific">Rangifer tarandus platyrhynchus</name>
    <name type="common">Svalbard reindeer</name>
    <dbReference type="NCBI Taxonomy" id="3082113"/>
    <lineage>
        <taxon>Eukaryota</taxon>
        <taxon>Metazoa</taxon>
        <taxon>Chordata</taxon>
        <taxon>Craniata</taxon>
        <taxon>Vertebrata</taxon>
        <taxon>Euteleostomi</taxon>
        <taxon>Mammalia</taxon>
        <taxon>Eutheria</taxon>
        <taxon>Laurasiatheria</taxon>
        <taxon>Artiodactyla</taxon>
        <taxon>Ruminantia</taxon>
        <taxon>Pecora</taxon>
        <taxon>Cervidae</taxon>
        <taxon>Odocoileinae</taxon>
        <taxon>Rangifer</taxon>
    </lineage>
</organism>
<dbReference type="Proteomes" id="UP001162501">
    <property type="component" value="Chromosome 19"/>
</dbReference>
<protein>
    <submittedName>
        <fullName evidence="1">Uncharacterized protein</fullName>
    </submittedName>
</protein>
<accession>A0AC59YPF7</accession>
<reference evidence="1" key="2">
    <citation type="submission" date="2025-03" db="EMBL/GenBank/DDBJ databases">
        <authorList>
            <consortium name="ELIXIR-Norway"/>
            <consortium name="Elixir Norway"/>
        </authorList>
    </citation>
    <scope>NUCLEOTIDE SEQUENCE</scope>
</reference>
<sequence>MVLPPVGGTADHLILSIVWPPLAPEHVPKPSRDISWLYPRPRAVPEAAATPGCEFREVAVAPTPPRAPGLGCRSQTRE</sequence>